<dbReference type="PANTHER" id="PTHR33091:SF99">
    <property type="entry name" value="INHIBITOR OF TRYPSIN_HAGEMAN FACTOR-LIKE PROTEIN-RELATED"/>
    <property type="match status" value="1"/>
</dbReference>
<gene>
    <name evidence="4" type="primary">PI1</name>
    <name evidence="4" type="ORF">QJS10_CPB21g01449</name>
</gene>
<organism evidence="4 5">
    <name type="scientific">Acorus calamus</name>
    <name type="common">Sweet flag</name>
    <dbReference type="NCBI Taxonomy" id="4465"/>
    <lineage>
        <taxon>Eukaryota</taxon>
        <taxon>Viridiplantae</taxon>
        <taxon>Streptophyta</taxon>
        <taxon>Embryophyta</taxon>
        <taxon>Tracheophyta</taxon>
        <taxon>Spermatophyta</taxon>
        <taxon>Magnoliopsida</taxon>
        <taxon>Liliopsida</taxon>
        <taxon>Acoraceae</taxon>
        <taxon>Acorus</taxon>
    </lineage>
</organism>
<comment type="caution">
    <text evidence="4">The sequence shown here is derived from an EMBL/GenBank/DDBJ whole genome shotgun (WGS) entry which is preliminary data.</text>
</comment>
<dbReference type="SUPFAM" id="SSF54654">
    <property type="entry name" value="CI-2 family of serine protease inhibitors"/>
    <property type="match status" value="1"/>
</dbReference>
<dbReference type="EMBL" id="JAUJYO010000021">
    <property type="protein sequence ID" value="KAK1284032.1"/>
    <property type="molecule type" value="Genomic_DNA"/>
</dbReference>
<dbReference type="PROSITE" id="PS00285">
    <property type="entry name" value="POTATO_INHIBITOR"/>
    <property type="match status" value="1"/>
</dbReference>
<evidence type="ECO:0000313" key="5">
    <source>
        <dbReference type="Proteomes" id="UP001180020"/>
    </source>
</evidence>
<dbReference type="GO" id="GO:0004867">
    <property type="term" value="F:serine-type endopeptidase inhibitor activity"/>
    <property type="evidence" value="ECO:0007669"/>
    <property type="project" value="UniProtKB-KW"/>
</dbReference>
<reference evidence="4" key="2">
    <citation type="submission" date="2023-06" db="EMBL/GenBank/DDBJ databases">
        <authorList>
            <person name="Ma L."/>
            <person name="Liu K.-W."/>
            <person name="Li Z."/>
            <person name="Hsiao Y.-Y."/>
            <person name="Qi Y."/>
            <person name="Fu T."/>
            <person name="Tang G."/>
            <person name="Zhang D."/>
            <person name="Sun W.-H."/>
            <person name="Liu D.-K."/>
            <person name="Li Y."/>
            <person name="Chen G.-Z."/>
            <person name="Liu X.-D."/>
            <person name="Liao X.-Y."/>
            <person name="Jiang Y.-T."/>
            <person name="Yu X."/>
            <person name="Hao Y."/>
            <person name="Huang J."/>
            <person name="Zhao X.-W."/>
            <person name="Ke S."/>
            <person name="Chen Y.-Y."/>
            <person name="Wu W.-L."/>
            <person name="Hsu J.-L."/>
            <person name="Lin Y.-F."/>
            <person name="Huang M.-D."/>
            <person name="Li C.-Y."/>
            <person name="Huang L."/>
            <person name="Wang Z.-W."/>
            <person name="Zhao X."/>
            <person name="Zhong W.-Y."/>
            <person name="Peng D.-H."/>
            <person name="Ahmad S."/>
            <person name="Lan S."/>
            <person name="Zhang J.-S."/>
            <person name="Tsai W.-C."/>
            <person name="Van De Peer Y."/>
            <person name="Liu Z.-J."/>
        </authorList>
    </citation>
    <scope>NUCLEOTIDE SEQUENCE</scope>
    <source>
        <strain evidence="4">CP</strain>
        <tissue evidence="4">Leaves</tissue>
    </source>
</reference>
<sequence length="75" mass="8344">MASCSPSCLVWPKIQWPELVGTNVNVAKATIESENPNLTGQPIPCNNYRDQTYCCNRVWIDFNSDGKVCEVPQIG</sequence>
<dbReference type="GO" id="GO:0009611">
    <property type="term" value="P:response to wounding"/>
    <property type="evidence" value="ECO:0007669"/>
    <property type="project" value="InterPro"/>
</dbReference>
<protein>
    <submittedName>
        <fullName evidence="4">Protease inhibitor HPI</fullName>
    </submittedName>
</protein>
<reference evidence="4" key="1">
    <citation type="journal article" date="2023" name="Nat. Commun.">
        <title>Diploid and tetraploid genomes of Acorus and the evolution of monocots.</title>
        <authorList>
            <person name="Ma L."/>
            <person name="Liu K.W."/>
            <person name="Li Z."/>
            <person name="Hsiao Y.Y."/>
            <person name="Qi Y."/>
            <person name="Fu T."/>
            <person name="Tang G.D."/>
            <person name="Zhang D."/>
            <person name="Sun W.H."/>
            <person name="Liu D.K."/>
            <person name="Li Y."/>
            <person name="Chen G.Z."/>
            <person name="Liu X.D."/>
            <person name="Liao X.Y."/>
            <person name="Jiang Y.T."/>
            <person name="Yu X."/>
            <person name="Hao Y."/>
            <person name="Huang J."/>
            <person name="Zhao X.W."/>
            <person name="Ke S."/>
            <person name="Chen Y.Y."/>
            <person name="Wu W.L."/>
            <person name="Hsu J.L."/>
            <person name="Lin Y.F."/>
            <person name="Huang M.D."/>
            <person name="Li C.Y."/>
            <person name="Huang L."/>
            <person name="Wang Z.W."/>
            <person name="Zhao X."/>
            <person name="Zhong W.Y."/>
            <person name="Peng D.H."/>
            <person name="Ahmad S."/>
            <person name="Lan S."/>
            <person name="Zhang J.S."/>
            <person name="Tsai W.C."/>
            <person name="Van de Peer Y."/>
            <person name="Liu Z.J."/>
        </authorList>
    </citation>
    <scope>NUCLEOTIDE SEQUENCE</scope>
    <source>
        <strain evidence="4">CP</strain>
    </source>
</reference>
<evidence type="ECO:0000256" key="3">
    <source>
        <dbReference type="ARBA" id="ARBA00022900"/>
    </source>
</evidence>
<dbReference type="AlphaFoldDB" id="A0AAV9C720"/>
<dbReference type="Gene3D" id="3.30.10.10">
    <property type="entry name" value="Trypsin Inhibitor V, subunit A"/>
    <property type="match status" value="1"/>
</dbReference>
<keyword evidence="5" id="KW-1185">Reference proteome</keyword>
<evidence type="ECO:0000313" key="4">
    <source>
        <dbReference type="EMBL" id="KAK1284032.1"/>
    </source>
</evidence>
<name>A0AAV9C720_ACOCL</name>
<comment type="similarity">
    <text evidence="1">Belongs to the protease inhibitor I13 (potato type I serine protease inhibitor) family.</text>
</comment>
<proteinExistence type="inferred from homology"/>
<dbReference type="Proteomes" id="UP001180020">
    <property type="component" value="Unassembled WGS sequence"/>
</dbReference>
<keyword evidence="3" id="KW-0722">Serine protease inhibitor</keyword>
<dbReference type="InterPro" id="IPR036354">
    <property type="entry name" value="Prot_inh_pot1_sf"/>
</dbReference>
<evidence type="ECO:0000256" key="1">
    <source>
        <dbReference type="ARBA" id="ARBA00008210"/>
    </source>
</evidence>
<dbReference type="PANTHER" id="PTHR33091">
    <property type="entry name" value="PROTEIN, PUTATIVE, EXPRESSED-RELATED"/>
    <property type="match status" value="1"/>
</dbReference>
<keyword evidence="2 4" id="KW-0646">Protease inhibitor</keyword>
<dbReference type="Pfam" id="PF00280">
    <property type="entry name" value="potato_inhibit"/>
    <property type="match status" value="1"/>
</dbReference>
<dbReference type="InterPro" id="IPR000864">
    <property type="entry name" value="Prot_inh_pot1"/>
</dbReference>
<accession>A0AAV9C720</accession>
<evidence type="ECO:0000256" key="2">
    <source>
        <dbReference type="ARBA" id="ARBA00022690"/>
    </source>
</evidence>